<evidence type="ECO:0000256" key="3">
    <source>
        <dbReference type="ARBA" id="ARBA00003157"/>
    </source>
</evidence>
<dbReference type="GO" id="GO:0004739">
    <property type="term" value="F:pyruvate dehydrogenase (acetyl-transferring) activity"/>
    <property type="evidence" value="ECO:0007669"/>
    <property type="project" value="UniProtKB-EC"/>
</dbReference>
<keyword evidence="9" id="KW-0479">Metal-binding</keyword>
<dbReference type="PANTHER" id="PTHR43825:SF4">
    <property type="entry name" value="PYRUVATE DEHYDROGENASE E1 COMPONENT"/>
    <property type="match status" value="1"/>
</dbReference>
<keyword evidence="12" id="KW-1185">Reference proteome</keyword>
<feature type="binding site" evidence="9">
    <location>
        <position position="205"/>
    </location>
    <ligand>
        <name>Mg(2+)</name>
        <dbReference type="ChEBI" id="CHEBI:18420"/>
    </ligand>
</feature>
<evidence type="ECO:0000256" key="9">
    <source>
        <dbReference type="PIRSR" id="PIRSR000156-1"/>
    </source>
</evidence>
<dbReference type="HOGENOM" id="CLU_020309_0_0_7"/>
<evidence type="ECO:0000256" key="2">
    <source>
        <dbReference type="ARBA" id="ARBA00001964"/>
    </source>
</evidence>
<feature type="binding site" evidence="9">
    <location>
        <position position="173"/>
    </location>
    <ligand>
        <name>Mg(2+)</name>
        <dbReference type="ChEBI" id="CHEBI:18420"/>
    </ligand>
</feature>
<comment type="cofactor">
    <cofactor evidence="1 9">
        <name>Mg(2+)</name>
        <dbReference type="ChEBI" id="CHEBI:18420"/>
    </cofactor>
</comment>
<evidence type="ECO:0000256" key="4">
    <source>
        <dbReference type="ARBA" id="ARBA00007131"/>
    </source>
</evidence>
<dbReference type="Pfam" id="PF22613">
    <property type="entry name" value="Transketolase_C_1"/>
    <property type="match status" value="1"/>
</dbReference>
<dbReference type="InterPro" id="IPR009014">
    <property type="entry name" value="Transketo_C/PFOR_II"/>
</dbReference>
<comment type="cofactor">
    <cofactor evidence="2 8">
        <name>thiamine diphosphate</name>
        <dbReference type="ChEBI" id="CHEBI:58937"/>
    </cofactor>
</comment>
<organism evidence="11 12">
    <name type="scientific">Entotheonella factor</name>
    <dbReference type="NCBI Taxonomy" id="1429438"/>
    <lineage>
        <taxon>Bacteria</taxon>
        <taxon>Pseudomonadati</taxon>
        <taxon>Nitrospinota/Tectimicrobiota group</taxon>
        <taxon>Candidatus Tectimicrobiota</taxon>
        <taxon>Candidatus Entotheonellia</taxon>
        <taxon>Candidatus Entotheonellales</taxon>
        <taxon>Candidatus Entotheonellaceae</taxon>
        <taxon>Candidatus Entotheonella</taxon>
    </lineage>
</organism>
<comment type="catalytic activity">
    <reaction evidence="7 8">
        <text>N(6)-[(R)-lipoyl]-L-lysyl-[protein] + pyruvate + H(+) = N(6)-[(R)-S(8)-acetyldihydrolipoyl]-L-lysyl-[protein] + CO2</text>
        <dbReference type="Rhea" id="RHEA:19189"/>
        <dbReference type="Rhea" id="RHEA-COMP:10474"/>
        <dbReference type="Rhea" id="RHEA-COMP:10478"/>
        <dbReference type="ChEBI" id="CHEBI:15361"/>
        <dbReference type="ChEBI" id="CHEBI:15378"/>
        <dbReference type="ChEBI" id="CHEBI:16526"/>
        <dbReference type="ChEBI" id="CHEBI:83099"/>
        <dbReference type="ChEBI" id="CHEBI:83111"/>
        <dbReference type="EC" id="1.2.4.1"/>
    </reaction>
</comment>
<dbReference type="InterPro" id="IPR005475">
    <property type="entry name" value="Transketolase-like_Pyr-bd"/>
</dbReference>
<dbReference type="Gene3D" id="3.40.50.920">
    <property type="match status" value="1"/>
</dbReference>
<dbReference type="SUPFAM" id="SSF52518">
    <property type="entry name" value="Thiamin diphosphate-binding fold (THDP-binding)"/>
    <property type="match status" value="2"/>
</dbReference>
<dbReference type="EMBL" id="AZHW01000177">
    <property type="protein sequence ID" value="ETX02087.1"/>
    <property type="molecule type" value="Genomic_DNA"/>
</dbReference>
<comment type="caution">
    <text evidence="11">The sequence shown here is derived from an EMBL/GenBank/DDBJ whole genome shotgun (WGS) entry which is preliminary data.</text>
</comment>
<accession>W4LXH4</accession>
<dbReference type="SMART" id="SM00861">
    <property type="entry name" value="Transket_pyr"/>
    <property type="match status" value="1"/>
</dbReference>
<feature type="binding site" evidence="9">
    <location>
        <position position="203"/>
    </location>
    <ligand>
        <name>Mg(2+)</name>
        <dbReference type="ChEBI" id="CHEBI:18420"/>
    </ligand>
</feature>
<evidence type="ECO:0000256" key="8">
    <source>
        <dbReference type="PIRNR" id="PIRNR000156"/>
    </source>
</evidence>
<dbReference type="PANTHER" id="PTHR43825">
    <property type="entry name" value="PYRUVATE DEHYDROGENASE E1 COMPONENT"/>
    <property type="match status" value="1"/>
</dbReference>
<dbReference type="InterPro" id="IPR029061">
    <property type="entry name" value="THDP-binding"/>
</dbReference>
<dbReference type="AlphaFoldDB" id="W4LXH4"/>
<dbReference type="InterPro" id="IPR005474">
    <property type="entry name" value="Transketolase_N"/>
</dbReference>
<keyword evidence="6 8" id="KW-0786">Thiamine pyrophosphate</keyword>
<evidence type="ECO:0000256" key="7">
    <source>
        <dbReference type="ARBA" id="ARBA00051231"/>
    </source>
</evidence>
<proteinExistence type="inferred from homology"/>
<gene>
    <name evidence="11" type="ORF">ETSY1_04895</name>
</gene>
<evidence type="ECO:0000256" key="1">
    <source>
        <dbReference type="ARBA" id="ARBA00001946"/>
    </source>
</evidence>
<keyword evidence="9" id="KW-0460">Magnesium</keyword>
<reference evidence="11 12" key="1">
    <citation type="journal article" date="2014" name="Nature">
        <title>An environmental bacterial taxon with a large and distinct metabolic repertoire.</title>
        <authorList>
            <person name="Wilson M.C."/>
            <person name="Mori T."/>
            <person name="Ruckert C."/>
            <person name="Uria A.R."/>
            <person name="Helf M.J."/>
            <person name="Takada K."/>
            <person name="Gernert C."/>
            <person name="Steffens U.A."/>
            <person name="Heycke N."/>
            <person name="Schmitt S."/>
            <person name="Rinke C."/>
            <person name="Helfrich E.J."/>
            <person name="Brachmann A.O."/>
            <person name="Gurgui C."/>
            <person name="Wakimoto T."/>
            <person name="Kracht M."/>
            <person name="Crusemann M."/>
            <person name="Hentschel U."/>
            <person name="Abe I."/>
            <person name="Matsunaga S."/>
            <person name="Kalinowski J."/>
            <person name="Takeyama H."/>
            <person name="Piel J."/>
        </authorList>
    </citation>
    <scope>NUCLEOTIDE SEQUENCE [LARGE SCALE GENOMIC DNA]</scope>
    <source>
        <strain evidence="12">TSY1</strain>
    </source>
</reference>
<dbReference type="PIRSF" id="PIRSF000156">
    <property type="entry name" value="Pyruvate_dh_E1"/>
    <property type="match status" value="1"/>
</dbReference>
<dbReference type="InterPro" id="IPR004660">
    <property type="entry name" value="PDH_E1"/>
</dbReference>
<evidence type="ECO:0000313" key="11">
    <source>
        <dbReference type="EMBL" id="ETX02087.1"/>
    </source>
</evidence>
<comment type="function">
    <text evidence="3 8">Component of the pyruvate dehydrogenase (PDH) complex, that catalyzes the overall conversion of pyruvate to acetyl-CoA and CO(2).</text>
</comment>
<dbReference type="InterPro" id="IPR051157">
    <property type="entry name" value="PDH/Transketolase"/>
</dbReference>
<evidence type="ECO:0000259" key="10">
    <source>
        <dbReference type="SMART" id="SM00861"/>
    </source>
</evidence>
<comment type="similarity">
    <text evidence="4">Belongs to the transketolase family.</text>
</comment>
<dbReference type="InterPro" id="IPR041621">
    <property type="entry name" value="PDH_E1_M"/>
</dbReference>
<dbReference type="Proteomes" id="UP000019141">
    <property type="component" value="Unassembled WGS sequence"/>
</dbReference>
<dbReference type="PATRIC" id="fig|1429438.4.peg.1128"/>
<dbReference type="SUPFAM" id="SSF52922">
    <property type="entry name" value="TK C-terminal domain-like"/>
    <property type="match status" value="1"/>
</dbReference>
<evidence type="ECO:0000313" key="12">
    <source>
        <dbReference type="Proteomes" id="UP000019141"/>
    </source>
</evidence>
<dbReference type="Gene3D" id="3.40.50.970">
    <property type="match status" value="2"/>
</dbReference>
<dbReference type="EC" id="1.2.4.1" evidence="8"/>
<dbReference type="InterPro" id="IPR055152">
    <property type="entry name" value="Transketolase-like_C_2"/>
</dbReference>
<protein>
    <recommendedName>
        <fullName evidence="5 8">Pyruvate dehydrogenase E1 component</fullName>
        <ecNumber evidence="8">1.2.4.1</ecNumber>
    </recommendedName>
</protein>
<evidence type="ECO:0000256" key="6">
    <source>
        <dbReference type="ARBA" id="ARBA00023052"/>
    </source>
</evidence>
<dbReference type="Pfam" id="PF00456">
    <property type="entry name" value="Transketolase_N"/>
    <property type="match status" value="1"/>
</dbReference>
<evidence type="ECO:0000256" key="5">
    <source>
        <dbReference type="ARBA" id="ARBA00017172"/>
    </source>
</evidence>
<name>W4LXH4_ENTF1</name>
<keyword evidence="8" id="KW-0560">Oxidoreductase</keyword>
<feature type="domain" description="Transketolase-like pyrimidine-binding" evidence="10">
    <location>
        <begin position="435"/>
        <end position="640"/>
    </location>
</feature>
<sequence>MQSIQTQSDLTRAFGIEVDENDLLVLQQVEQRVLWLTTYLLHYINKLRPSPDDLKVGGHQASSASLVSVLTALYCVALRPDDHVAIKPHAAPAFHILQYLLGYLPADTLRTLRDLGGLQAYPNRTKDPDSVTISTASAGLGAAATIFGALTQRYLGDHFGRESRGRYIAIVGDAELDEGNIPEALGEARTYDLQNLWWIVDFNRQSLDRIMPEHAASHIRRQFEAKDWQVIELRYGSLQEAFFRNPDLPSGAGQCLKDWLDSCRLSQYQTLMSRPGAELRHILSQFGGQQGVDMDRALQPLSDQQLKDLVFNIGGHDIRQILRTLAHAAQLPGPLMILAYTTKGWGLPIAGHLENHAAVLTDGQLADLQAAHDIAAGAEWDGFHPDSVEQTWLHQSLAKRGFPLPETSQMMPPRTASTTPVAVPERLPVRYPQTTSTQAAFGQMLVALSDVPQLGDRMVTLSPDVAVSTNLGGWINRRGVYAADSRPNDWREHGVETLLQWNEGPTGQHIELGIAEHNFYLALSMLGLAPEMHGDMLWPIGTIYDPFVERGLDALKYGTYAHAKFIFAGTPSGLTLCREAGAHQSFLTPLLGIGIPDLRYYEPAYAAELEVILCWALAQLADRERGESVYMRLSTKTLRQAAVEITPEWRQQVLSGGYWLRDYRTAADYATAPHLHLLASGVMLAEALAASDAALEDGIYANVINITSVDQLFRGWMRLCQGEHHAGYLDQLLPKADRHTPAVTLLDGHPLALGWLGNLLHAPVRALGVTAFGESAALPDLYHKHHIDADAVLGAIAQLLFTT</sequence>
<dbReference type="Pfam" id="PF17831">
    <property type="entry name" value="PDH_E1_M"/>
    <property type="match status" value="1"/>
</dbReference>
<dbReference type="GO" id="GO:0046872">
    <property type="term" value="F:metal ion binding"/>
    <property type="evidence" value="ECO:0007669"/>
    <property type="project" value="UniProtKB-KW"/>
</dbReference>
<keyword evidence="8" id="KW-0670">Pyruvate</keyword>